<dbReference type="PANTHER" id="PTHR47506:SF1">
    <property type="entry name" value="HTH-TYPE TRANSCRIPTIONAL REGULATOR YJDC"/>
    <property type="match status" value="1"/>
</dbReference>
<dbReference type="InterPro" id="IPR009057">
    <property type="entry name" value="Homeodomain-like_sf"/>
</dbReference>
<dbReference type="KEGG" id="rdn:HMPREF0733_11302"/>
<dbReference type="RefSeq" id="WP_013398510.1">
    <property type="nucleotide sequence ID" value="NC_014643.1"/>
</dbReference>
<dbReference type="Gene3D" id="1.10.357.10">
    <property type="entry name" value="Tetracycline Repressor, domain 2"/>
    <property type="match status" value="1"/>
</dbReference>
<dbReference type="Pfam" id="PF00440">
    <property type="entry name" value="TetR_N"/>
    <property type="match status" value="1"/>
</dbReference>
<evidence type="ECO:0000313" key="7">
    <source>
        <dbReference type="Proteomes" id="UP000000387"/>
    </source>
</evidence>
<name>E3H556_ROTDC</name>
<evidence type="ECO:0000259" key="5">
    <source>
        <dbReference type="PROSITE" id="PS50977"/>
    </source>
</evidence>
<evidence type="ECO:0000313" key="6">
    <source>
        <dbReference type="EMBL" id="ADP40759.1"/>
    </source>
</evidence>
<gene>
    <name evidence="6" type="ordered locus">HMPREF0733_11302</name>
</gene>
<reference evidence="7" key="1">
    <citation type="submission" date="2010-10" db="EMBL/GenBank/DDBJ databases">
        <title>The complete genome of Rothia dentocariosa ATCC 17931.</title>
        <authorList>
            <person name="Muzny D."/>
            <person name="Qin X."/>
            <person name="Buhay C."/>
            <person name="Dugan-Rocha S."/>
            <person name="Ding Y."/>
            <person name="Chen G."/>
            <person name="Hawes A."/>
            <person name="Holder M."/>
            <person name="Jhangiani S."/>
            <person name="Johnson A."/>
            <person name="Khan Z."/>
            <person name="Li Z."/>
            <person name="Liu W."/>
            <person name="Liu X."/>
            <person name="Perez L."/>
            <person name="Shen H."/>
            <person name="Wang Q."/>
            <person name="Watt J."/>
            <person name="Xi L."/>
            <person name="Xin Y."/>
            <person name="Zhou J."/>
            <person name="Deng J."/>
            <person name="Jiang H."/>
            <person name="Liu Y."/>
            <person name="Qu J."/>
            <person name="Song X.-Z."/>
            <person name="Zhang L."/>
            <person name="Villasana D."/>
            <person name="Johnson A."/>
            <person name="Liu J."/>
            <person name="Liyanage D."/>
            <person name="Lorensuhewa L."/>
            <person name="Robinson T."/>
            <person name="Song A."/>
            <person name="Song B.-B."/>
            <person name="Dinh H."/>
            <person name="Thornton R."/>
            <person name="Coyle M."/>
            <person name="Francisco L."/>
            <person name="Jackson L."/>
            <person name="Javaid M."/>
            <person name="Korchina V."/>
            <person name="Kovar C."/>
            <person name="Mata R."/>
            <person name="Mathew T."/>
            <person name="Ngo R."/>
            <person name="Nguyen L."/>
            <person name="Nguyen N."/>
            <person name="Okwuonu G."/>
            <person name="Ongeri F."/>
            <person name="Pham C."/>
            <person name="Simmons D."/>
            <person name="Wilczek-Boney K."/>
            <person name="Hale W."/>
            <person name="Jakkamsetti A."/>
            <person name="Pham P."/>
            <person name="Ruth R."/>
            <person name="San Lucas F."/>
            <person name="Warren J."/>
            <person name="Zhang J."/>
            <person name="Zhao Z."/>
            <person name="Zhou C."/>
            <person name="Zhu D."/>
            <person name="Lee S."/>
            <person name="Bess C."/>
            <person name="Blankenburg K."/>
            <person name="Forbes L."/>
            <person name="Fu Q."/>
            <person name="Gubbala S."/>
            <person name="Hirani K."/>
            <person name="Jayaseelan J.C."/>
            <person name="Lara F."/>
            <person name="Munidasa M."/>
            <person name="Palculict T."/>
            <person name="Patil S."/>
            <person name="Pu L.-L."/>
            <person name="Saada N."/>
            <person name="Tang L."/>
            <person name="Weissenberger G."/>
            <person name="Zhu Y."/>
            <person name="Hemphill L."/>
            <person name="Shang Y."/>
            <person name="Youmans B."/>
            <person name="Ayvaz T."/>
            <person name="Ross M."/>
            <person name="Santibanez J."/>
            <person name="Aqrawi P."/>
            <person name="Gross S."/>
            <person name="Joshi V."/>
            <person name="Fowler G."/>
            <person name="Nazareth L."/>
            <person name="Reid J."/>
            <person name="Worley K."/>
            <person name="Petrosino J."/>
            <person name="Highlander S."/>
            <person name="Gibbs R."/>
        </authorList>
    </citation>
    <scope>NUCLEOTIDE SEQUENCE [LARGE SCALE GENOMIC DNA]</scope>
    <source>
        <strain evidence="7">ATCC 17931 / CDC X599 / XDIA</strain>
    </source>
</reference>
<evidence type="ECO:0000256" key="1">
    <source>
        <dbReference type="ARBA" id="ARBA00023015"/>
    </source>
</evidence>
<dbReference type="Proteomes" id="UP000000387">
    <property type="component" value="Chromosome"/>
</dbReference>
<organism evidence="6 7">
    <name type="scientific">Rothia dentocariosa (strain ATCC 17931 / CDC X599 / XDIA)</name>
    <dbReference type="NCBI Taxonomy" id="762948"/>
    <lineage>
        <taxon>Bacteria</taxon>
        <taxon>Bacillati</taxon>
        <taxon>Actinomycetota</taxon>
        <taxon>Actinomycetes</taxon>
        <taxon>Micrococcales</taxon>
        <taxon>Micrococcaceae</taxon>
        <taxon>Rothia</taxon>
    </lineage>
</organism>
<dbReference type="GO" id="GO:0003677">
    <property type="term" value="F:DNA binding"/>
    <property type="evidence" value="ECO:0007669"/>
    <property type="project" value="UniProtKB-UniRule"/>
</dbReference>
<evidence type="ECO:0000256" key="2">
    <source>
        <dbReference type="ARBA" id="ARBA00023125"/>
    </source>
</evidence>
<feature type="domain" description="HTH tetR-type" evidence="5">
    <location>
        <begin position="10"/>
        <end position="70"/>
    </location>
</feature>
<dbReference type="InterPro" id="IPR001647">
    <property type="entry name" value="HTH_TetR"/>
</dbReference>
<keyword evidence="2 4" id="KW-0238">DNA-binding</keyword>
<dbReference type="PANTHER" id="PTHR47506">
    <property type="entry name" value="TRANSCRIPTIONAL REGULATORY PROTEIN"/>
    <property type="match status" value="1"/>
</dbReference>
<dbReference type="InterPro" id="IPR036271">
    <property type="entry name" value="Tet_transcr_reg_TetR-rel_C_sf"/>
</dbReference>
<sequence>MVGVRGQGRKFDTQDALRQAMNVFWRNGYEGTSIAELTAAMGITSSSLYAAFQGKKHLFDKVVEYYLAHQGRFVGIAFDEESNTLPLVRRLLFEAAEAYSDQGGPGGCLIVSAATCVTDANRDVEKKLESHRRANIERLENVIHVDMQRGAVSPDVDATSLAEFVGTVLQGMALRGKDGASARSLRATAEMAYSQVEKVVLP</sequence>
<accession>E3H556</accession>
<dbReference type="eggNOG" id="COG1309">
    <property type="taxonomic scope" value="Bacteria"/>
</dbReference>
<dbReference type="GeneID" id="29743367"/>
<evidence type="ECO:0000256" key="3">
    <source>
        <dbReference type="ARBA" id="ARBA00023163"/>
    </source>
</evidence>
<dbReference type="HOGENOM" id="CLU_069356_28_0_11"/>
<dbReference type="SUPFAM" id="SSF48498">
    <property type="entry name" value="Tetracyclin repressor-like, C-terminal domain"/>
    <property type="match status" value="1"/>
</dbReference>
<dbReference type="PROSITE" id="PS50977">
    <property type="entry name" value="HTH_TETR_2"/>
    <property type="match status" value="1"/>
</dbReference>
<keyword evidence="3" id="KW-0804">Transcription</keyword>
<proteinExistence type="predicted"/>
<feature type="DNA-binding region" description="H-T-H motif" evidence="4">
    <location>
        <begin position="33"/>
        <end position="52"/>
    </location>
</feature>
<dbReference type="InterPro" id="IPR011075">
    <property type="entry name" value="TetR_C"/>
</dbReference>
<keyword evidence="1" id="KW-0805">Transcription regulation</keyword>
<dbReference type="AlphaFoldDB" id="E3H556"/>
<dbReference type="SUPFAM" id="SSF46689">
    <property type="entry name" value="Homeodomain-like"/>
    <property type="match status" value="1"/>
</dbReference>
<dbReference type="EMBL" id="CP002280">
    <property type="protein sequence ID" value="ADP40759.1"/>
    <property type="molecule type" value="Genomic_DNA"/>
</dbReference>
<dbReference type="Gene3D" id="1.10.10.60">
    <property type="entry name" value="Homeodomain-like"/>
    <property type="match status" value="1"/>
</dbReference>
<protein>
    <submittedName>
        <fullName evidence="6">Transcriptional regulator, TetR family</fullName>
    </submittedName>
</protein>
<dbReference type="Pfam" id="PF16925">
    <property type="entry name" value="TetR_C_13"/>
    <property type="match status" value="1"/>
</dbReference>
<evidence type="ECO:0000256" key="4">
    <source>
        <dbReference type="PROSITE-ProRule" id="PRU00335"/>
    </source>
</evidence>